<name>A0A0A2C6X2_PROMR</name>
<comment type="caution">
    <text evidence="1">The sequence shown here is derived from an EMBL/GenBank/DDBJ whole genome shotgun (WGS) entry which is preliminary data.</text>
</comment>
<dbReference type="EMBL" id="JNAX01000007">
    <property type="protein sequence ID" value="KGG21302.1"/>
    <property type="molecule type" value="Genomic_DNA"/>
</dbReference>
<gene>
    <name evidence="1" type="ORF">EV03_0636</name>
</gene>
<evidence type="ECO:0000313" key="2">
    <source>
        <dbReference type="Proteomes" id="UP000030392"/>
    </source>
</evidence>
<dbReference type="Proteomes" id="UP000030392">
    <property type="component" value="Unassembled WGS sequence"/>
</dbReference>
<evidence type="ECO:0000313" key="1">
    <source>
        <dbReference type="EMBL" id="KGG21302.1"/>
    </source>
</evidence>
<dbReference type="AlphaFoldDB" id="A0A0A2C6X2"/>
<reference evidence="2" key="1">
    <citation type="journal article" date="2014" name="Sci. Data">
        <title>Genomes of diverse isolates of the marine cyanobacterium Prochlorococcus.</title>
        <authorList>
            <person name="Biller S."/>
            <person name="Berube P."/>
            <person name="Thompson J."/>
            <person name="Kelly L."/>
            <person name="Roggensack S."/>
            <person name="Awad L."/>
            <person name="Roache-Johnson K."/>
            <person name="Ding H."/>
            <person name="Giovannoni S.J."/>
            <person name="Moore L.R."/>
            <person name="Chisholm S.W."/>
        </authorList>
    </citation>
    <scope>NUCLEOTIDE SEQUENCE [LARGE SCALE GENOMIC DNA]</scope>
    <source>
        <strain evidence="2">PAC1</strain>
    </source>
</reference>
<accession>A0A0A2C6X2</accession>
<protein>
    <submittedName>
        <fullName evidence="1">Uncharacterized protein</fullName>
    </submittedName>
</protein>
<sequence>MQGDPKSIEELLVKGLSHILKRTVEVSPRDQLAIAQEYKEWINCISASDFSEQEILVIDKFTFT</sequence>
<dbReference type="RefSeq" id="WP_036905054.1">
    <property type="nucleotide sequence ID" value="NZ_CP138967.1"/>
</dbReference>
<organism evidence="1 2">
    <name type="scientific">Prochlorococcus marinus str. PAC1</name>
    <dbReference type="NCBI Taxonomy" id="59924"/>
    <lineage>
        <taxon>Bacteria</taxon>
        <taxon>Bacillati</taxon>
        <taxon>Cyanobacteriota</taxon>
        <taxon>Cyanophyceae</taxon>
        <taxon>Synechococcales</taxon>
        <taxon>Prochlorococcaceae</taxon>
        <taxon>Prochlorococcus</taxon>
    </lineage>
</organism>
<proteinExistence type="predicted"/>